<keyword evidence="2" id="KW-0802">TPR repeat</keyword>
<dbReference type="AlphaFoldDB" id="A0A167HBM2"/>
<feature type="region of interest" description="Disordered" evidence="4">
    <location>
        <begin position="637"/>
        <end position="757"/>
    </location>
</feature>
<gene>
    <name evidence="7" type="ORF">I596_3796</name>
</gene>
<feature type="region of interest" description="Disordered" evidence="4">
    <location>
        <begin position="954"/>
        <end position="974"/>
    </location>
</feature>
<feature type="compositionally biased region" description="Low complexity" evidence="4">
    <location>
        <begin position="111"/>
        <end position="129"/>
    </location>
</feature>
<dbReference type="PROSITE" id="PS50005">
    <property type="entry name" value="TPR"/>
    <property type="match status" value="1"/>
</dbReference>
<keyword evidence="5" id="KW-0472">Membrane</keyword>
<dbReference type="InterPro" id="IPR016032">
    <property type="entry name" value="Sig_transdc_resp-reg_C-effctor"/>
</dbReference>
<dbReference type="SUPFAM" id="SSF46894">
    <property type="entry name" value="C-terminal effector domain of the bipartite response regulators"/>
    <property type="match status" value="1"/>
</dbReference>
<feature type="DNA-binding region" description="OmpR/PhoB-type" evidence="3">
    <location>
        <begin position="3"/>
        <end position="101"/>
    </location>
</feature>
<dbReference type="SUPFAM" id="SSF48452">
    <property type="entry name" value="TPR-like"/>
    <property type="match status" value="1"/>
</dbReference>
<evidence type="ECO:0000256" key="3">
    <source>
        <dbReference type="PROSITE-ProRule" id="PRU01091"/>
    </source>
</evidence>
<keyword evidence="1 3" id="KW-0238">DNA-binding</keyword>
<dbReference type="InterPro" id="IPR001867">
    <property type="entry name" value="OmpR/PhoB-type_DNA-bd"/>
</dbReference>
<dbReference type="SMART" id="SM00028">
    <property type="entry name" value="TPR"/>
    <property type="match status" value="2"/>
</dbReference>
<dbReference type="InterPro" id="IPR011990">
    <property type="entry name" value="TPR-like_helical_dom_sf"/>
</dbReference>
<protein>
    <submittedName>
        <fullName evidence="7">Adenylate cyclase</fullName>
    </submittedName>
</protein>
<sequence>MSIPVYRFGRFRLDAQARELFEDERRISLPLSTIDCLIHLIRHRDRPVGRDELAAAVWGRVDVSEVSLNHAVMRLRRLLGDTGNDQRIIRTVPRLGYRWVMDGTVEGVSEPGAAPVDAGPPAAGASGTAAPASRWRRRAVFAGLAAVLALMLAAGGWWLHRKADPVAATPAPLAALVLPAEVDAPEDWRWLRLGLMDLVSSHLQRGNFATAPGETVVALIKAQGGEAAVGARHDLARWLIRPKAVQANGAWTVRIEARDGTRTVLVETRADDAVKAAREAADELLIKLGHTPPADVSGDASLAQETLQRRVNAAVLAGQLDVARALIAGAASALQDRPEIALSRASIEFFSGEYEACRRQVEALLERLPAGDGPVLRARALNTLGATYFRLGRIDAAEAAYAESIALTEDADEPGVLARAYIGIGGVASQRMQLEAAAISYGRARTLHELRNDAFGVAAVDLNLGMNAMQRGQPAAALPLLRSAGQRFEQLAAEDALAATLAAQVDVELQLLDPAAALAISERFGPIQAHGGNQRQRWELTLSRARALAAGGRLDESETLVARIFDGSDAVEDAALRLQATGLSARIALARGRPARAAELAADALTPELQTRSRLDYALVWLTRIRGLQGAATSMRREPRWPACAPGARPIRTSPTGSTRHWPRPARPSPRTGRTRRCRSSPTRWIARRGAASPRNWSRSGSRMSTSCWRRAVSRRRSRSTAVSRPGPTATCGPPGARPRSTRRSARPRSRPRRTSAPCAWLANGPCLTGWLPCRERRRSRNRGSIASIHPRYRLFTCRRVRLTGSSGHHGGPLLRAPRFSLPRSKALSHDCDLSPAHHPGHDPFAAPCPRAGAGLRRRRCRCRAAVPPDRAHRAGRGQRHRHRHQRCRPGGRSLPERRFRAGAGAVGRRRCPSARGDARRRRRRHRQGDQQCRPDRGYRHRFLQWHRGAPVGCRRAGSVHGDQPGRRGVGRAQ</sequence>
<dbReference type="SMART" id="SM00862">
    <property type="entry name" value="Trans_reg_C"/>
    <property type="match status" value="1"/>
</dbReference>
<feature type="compositionally biased region" description="Basic residues" evidence="4">
    <location>
        <begin position="874"/>
        <end position="890"/>
    </location>
</feature>
<dbReference type="Gene3D" id="1.10.10.10">
    <property type="entry name" value="Winged helix-like DNA-binding domain superfamily/Winged helix DNA-binding domain"/>
    <property type="match status" value="1"/>
</dbReference>
<feature type="compositionally biased region" description="Low complexity" evidence="4">
    <location>
        <begin position="720"/>
        <end position="739"/>
    </location>
</feature>
<dbReference type="CDD" id="cd00383">
    <property type="entry name" value="trans_reg_C"/>
    <property type="match status" value="1"/>
</dbReference>
<dbReference type="GO" id="GO:0000160">
    <property type="term" value="P:phosphorelay signal transduction system"/>
    <property type="evidence" value="ECO:0007669"/>
    <property type="project" value="InterPro"/>
</dbReference>
<feature type="transmembrane region" description="Helical" evidence="5">
    <location>
        <begin position="139"/>
        <end position="159"/>
    </location>
</feature>
<evidence type="ECO:0000313" key="7">
    <source>
        <dbReference type="EMBL" id="ANB19779.1"/>
    </source>
</evidence>
<feature type="region of interest" description="Disordered" evidence="4">
    <location>
        <begin position="110"/>
        <end position="129"/>
    </location>
</feature>
<dbReference type="PROSITE" id="PS51755">
    <property type="entry name" value="OMPR_PHOB"/>
    <property type="match status" value="1"/>
</dbReference>
<evidence type="ECO:0000313" key="8">
    <source>
        <dbReference type="Proteomes" id="UP000076830"/>
    </source>
</evidence>
<evidence type="ECO:0000256" key="2">
    <source>
        <dbReference type="PROSITE-ProRule" id="PRU00339"/>
    </source>
</evidence>
<keyword evidence="5" id="KW-1133">Transmembrane helix</keyword>
<proteinExistence type="predicted"/>
<accession>A0A167HBM2</accession>
<reference evidence="7 8" key="1">
    <citation type="submission" date="2016-04" db="EMBL/GenBank/DDBJ databases">
        <title>Complete genome sequence of Dokdonella koreensis DS-123T.</title>
        <authorList>
            <person name="Kim J.F."/>
            <person name="Lee H."/>
            <person name="Kwak M.-J."/>
        </authorList>
    </citation>
    <scope>NUCLEOTIDE SEQUENCE [LARGE SCALE GENOMIC DNA]</scope>
    <source>
        <strain evidence="7 8">DS-123</strain>
    </source>
</reference>
<feature type="domain" description="OmpR/PhoB-type" evidence="6">
    <location>
        <begin position="3"/>
        <end position="101"/>
    </location>
</feature>
<feature type="compositionally biased region" description="Basic residues" evidence="4">
    <location>
        <begin position="908"/>
        <end position="927"/>
    </location>
</feature>
<dbReference type="Gene3D" id="1.25.40.10">
    <property type="entry name" value="Tetratricopeptide repeat domain"/>
    <property type="match status" value="1"/>
</dbReference>
<evidence type="ECO:0000259" key="6">
    <source>
        <dbReference type="PROSITE" id="PS51755"/>
    </source>
</evidence>
<dbReference type="EMBL" id="CP015249">
    <property type="protein sequence ID" value="ANB19779.1"/>
    <property type="molecule type" value="Genomic_DNA"/>
</dbReference>
<dbReference type="KEGG" id="dko:I596_3796"/>
<feature type="compositionally biased region" description="Basic residues" evidence="4">
    <location>
        <begin position="740"/>
        <end position="754"/>
    </location>
</feature>
<name>A0A167HBM2_9GAMM</name>
<dbReference type="GO" id="GO:0003677">
    <property type="term" value="F:DNA binding"/>
    <property type="evidence" value="ECO:0007669"/>
    <property type="project" value="UniProtKB-UniRule"/>
</dbReference>
<evidence type="ECO:0000256" key="1">
    <source>
        <dbReference type="ARBA" id="ARBA00023125"/>
    </source>
</evidence>
<dbReference type="OrthoDB" id="9149639at2"/>
<dbReference type="Pfam" id="PF00486">
    <property type="entry name" value="Trans_reg_C"/>
    <property type="match status" value="1"/>
</dbReference>
<evidence type="ECO:0000256" key="5">
    <source>
        <dbReference type="SAM" id="Phobius"/>
    </source>
</evidence>
<dbReference type="Proteomes" id="UP000076830">
    <property type="component" value="Chromosome"/>
</dbReference>
<keyword evidence="8" id="KW-1185">Reference proteome</keyword>
<organism evidence="7 8">
    <name type="scientific">Dokdonella koreensis DS-123</name>
    <dbReference type="NCBI Taxonomy" id="1300342"/>
    <lineage>
        <taxon>Bacteria</taxon>
        <taxon>Pseudomonadati</taxon>
        <taxon>Pseudomonadota</taxon>
        <taxon>Gammaproteobacteria</taxon>
        <taxon>Lysobacterales</taxon>
        <taxon>Rhodanobacteraceae</taxon>
        <taxon>Dokdonella</taxon>
    </lineage>
</organism>
<dbReference type="GO" id="GO:0006355">
    <property type="term" value="P:regulation of DNA-templated transcription"/>
    <property type="evidence" value="ECO:0007669"/>
    <property type="project" value="InterPro"/>
</dbReference>
<dbReference type="InterPro" id="IPR036388">
    <property type="entry name" value="WH-like_DNA-bd_sf"/>
</dbReference>
<dbReference type="STRING" id="1300342.I596_3796"/>
<dbReference type="InterPro" id="IPR019734">
    <property type="entry name" value="TPR_rpt"/>
</dbReference>
<evidence type="ECO:0000256" key="4">
    <source>
        <dbReference type="SAM" id="MobiDB-lite"/>
    </source>
</evidence>
<feature type="repeat" description="TPR" evidence="2">
    <location>
        <begin position="378"/>
        <end position="411"/>
    </location>
</feature>
<keyword evidence="5" id="KW-0812">Transmembrane</keyword>
<feature type="region of interest" description="Disordered" evidence="4">
    <location>
        <begin position="872"/>
        <end position="936"/>
    </location>
</feature>
<feature type="compositionally biased region" description="Polar residues" evidence="4">
    <location>
        <begin position="695"/>
        <end position="708"/>
    </location>
</feature>